<proteinExistence type="predicted"/>
<keyword evidence="3" id="KW-1185">Reference proteome</keyword>
<protein>
    <submittedName>
        <fullName evidence="2">Uncharacterized protein</fullName>
    </submittedName>
</protein>
<name>A0ABW9HV07_9ACTN</name>
<organism evidence="2 3">
    <name type="scientific">Streptomyces niveiscabiei</name>
    <dbReference type="NCBI Taxonomy" id="164115"/>
    <lineage>
        <taxon>Bacteria</taxon>
        <taxon>Bacillati</taxon>
        <taxon>Actinomycetota</taxon>
        <taxon>Actinomycetes</taxon>
        <taxon>Kitasatosporales</taxon>
        <taxon>Streptomycetaceae</taxon>
        <taxon>Streptomyces</taxon>
    </lineage>
</organism>
<evidence type="ECO:0000313" key="2">
    <source>
        <dbReference type="EMBL" id="MFM9611074.1"/>
    </source>
</evidence>
<gene>
    <name evidence="2" type="ORF">ACKI18_20485</name>
</gene>
<evidence type="ECO:0000313" key="3">
    <source>
        <dbReference type="Proteomes" id="UP001631957"/>
    </source>
</evidence>
<dbReference type="Proteomes" id="UP001631957">
    <property type="component" value="Unassembled WGS sequence"/>
</dbReference>
<accession>A0ABW9HV07</accession>
<evidence type="ECO:0000256" key="1">
    <source>
        <dbReference type="SAM" id="MobiDB-lite"/>
    </source>
</evidence>
<dbReference type="RefSeq" id="WP_409122004.1">
    <property type="nucleotide sequence ID" value="NZ_JBJVNI010000010.1"/>
</dbReference>
<feature type="compositionally biased region" description="Polar residues" evidence="1">
    <location>
        <begin position="131"/>
        <end position="142"/>
    </location>
</feature>
<comment type="caution">
    <text evidence="2">The sequence shown here is derived from an EMBL/GenBank/DDBJ whole genome shotgun (WGS) entry which is preliminary data.</text>
</comment>
<reference evidence="2 3" key="1">
    <citation type="submission" date="2024-12" db="EMBL/GenBank/DDBJ databases">
        <title>Forecasting of Potato common scab and diversities of Pathogenic streptomyces spp. in china.</title>
        <authorList>
            <person name="Handique U."/>
            <person name="Wu J."/>
        </authorList>
    </citation>
    <scope>NUCLEOTIDE SEQUENCE [LARGE SCALE GENOMIC DNA]</scope>
    <source>
        <strain evidence="2 3">ZRIMU1530</strain>
    </source>
</reference>
<dbReference type="EMBL" id="JBJVNI010000010">
    <property type="protein sequence ID" value="MFM9611074.1"/>
    <property type="molecule type" value="Genomic_DNA"/>
</dbReference>
<sequence>MEPGTLYYDPATDKVGEYQDHLGKYAMFRPVGGGTEWSADPKTLRPPTDTERLRAGVKAANRQSLNNPPKNNPPNNPPLEPAIDLTIPPRPYPNCATCDELATLRRAAAKNLDHSAATDANVLLRRHHTQAHPQQHSQDSTE</sequence>
<feature type="region of interest" description="Disordered" evidence="1">
    <location>
        <begin position="56"/>
        <end position="87"/>
    </location>
</feature>
<feature type="compositionally biased region" description="Pro residues" evidence="1">
    <location>
        <begin position="70"/>
        <end position="80"/>
    </location>
</feature>
<feature type="region of interest" description="Disordered" evidence="1">
    <location>
        <begin position="118"/>
        <end position="142"/>
    </location>
</feature>